<dbReference type="EMBL" id="KZ613961">
    <property type="protein sequence ID" value="PMD31928.1"/>
    <property type="molecule type" value="Genomic_DNA"/>
</dbReference>
<protein>
    <submittedName>
        <fullName evidence="2">Uncharacterized protein</fullName>
    </submittedName>
</protein>
<accession>A0A2J6R078</accession>
<feature type="coiled-coil region" evidence="1">
    <location>
        <begin position="57"/>
        <end position="98"/>
    </location>
</feature>
<proteinExistence type="predicted"/>
<evidence type="ECO:0000313" key="3">
    <source>
        <dbReference type="Proteomes" id="UP000235786"/>
    </source>
</evidence>
<keyword evidence="3" id="KW-1185">Reference proteome</keyword>
<dbReference type="AlphaFoldDB" id="A0A2J6R078"/>
<sequence>MKYCGPYLSASEVYEQVAQLVQGLGDNAVLNAAAADLEMYYIDVEHQNQPVPLDKVVHDKAEELERLVVEEAEAERQRERLLQEKQQEEQQLAEAEARQQHMLLVRRWRLLMKQQLEAAMAHYHAQGFH</sequence>
<evidence type="ECO:0000313" key="2">
    <source>
        <dbReference type="EMBL" id="PMD31928.1"/>
    </source>
</evidence>
<keyword evidence="1" id="KW-0175">Coiled coil</keyword>
<evidence type="ECO:0000256" key="1">
    <source>
        <dbReference type="SAM" id="Coils"/>
    </source>
</evidence>
<name>A0A2J6R078_HYAVF</name>
<dbReference type="Proteomes" id="UP000235786">
    <property type="component" value="Unassembled WGS sequence"/>
</dbReference>
<reference evidence="2 3" key="1">
    <citation type="submission" date="2016-04" db="EMBL/GenBank/DDBJ databases">
        <title>A degradative enzymes factory behind the ericoid mycorrhizal symbiosis.</title>
        <authorList>
            <consortium name="DOE Joint Genome Institute"/>
            <person name="Martino E."/>
            <person name="Morin E."/>
            <person name="Grelet G."/>
            <person name="Kuo A."/>
            <person name="Kohler A."/>
            <person name="Daghino S."/>
            <person name="Barry K."/>
            <person name="Choi C."/>
            <person name="Cichocki N."/>
            <person name="Clum A."/>
            <person name="Copeland A."/>
            <person name="Hainaut M."/>
            <person name="Haridas S."/>
            <person name="Labutti K."/>
            <person name="Lindquist E."/>
            <person name="Lipzen A."/>
            <person name="Khouja H.-R."/>
            <person name="Murat C."/>
            <person name="Ohm R."/>
            <person name="Olson A."/>
            <person name="Spatafora J."/>
            <person name="Veneault-Fourrey C."/>
            <person name="Henrissat B."/>
            <person name="Grigoriev I."/>
            <person name="Martin F."/>
            <person name="Perotto S."/>
        </authorList>
    </citation>
    <scope>NUCLEOTIDE SEQUENCE [LARGE SCALE GENOMIC DNA]</scope>
    <source>
        <strain evidence="2 3">F</strain>
    </source>
</reference>
<organism evidence="2 3">
    <name type="scientific">Hyaloscypha variabilis (strain UAMH 11265 / GT02V1 / F)</name>
    <name type="common">Meliniomyces variabilis</name>
    <dbReference type="NCBI Taxonomy" id="1149755"/>
    <lineage>
        <taxon>Eukaryota</taxon>
        <taxon>Fungi</taxon>
        <taxon>Dikarya</taxon>
        <taxon>Ascomycota</taxon>
        <taxon>Pezizomycotina</taxon>
        <taxon>Leotiomycetes</taxon>
        <taxon>Helotiales</taxon>
        <taxon>Hyaloscyphaceae</taxon>
        <taxon>Hyaloscypha</taxon>
        <taxon>Hyaloscypha variabilis</taxon>
    </lineage>
</organism>
<gene>
    <name evidence="2" type="ORF">L207DRAFT_591348</name>
</gene>